<evidence type="ECO:0000313" key="4">
    <source>
        <dbReference type="Proteomes" id="UP000198828"/>
    </source>
</evidence>
<evidence type="ECO:0000313" key="3">
    <source>
        <dbReference type="EMBL" id="SDX64847.1"/>
    </source>
</evidence>
<dbReference type="Pfam" id="PF13561">
    <property type="entry name" value="adh_short_C2"/>
    <property type="match status" value="1"/>
</dbReference>
<gene>
    <name evidence="3" type="ORF">SAMN05660923_02660</name>
</gene>
<dbReference type="InterPro" id="IPR002347">
    <property type="entry name" value="SDR_fam"/>
</dbReference>
<dbReference type="SUPFAM" id="SSF51735">
    <property type="entry name" value="NAD(P)-binding Rossmann-fold domains"/>
    <property type="match status" value="1"/>
</dbReference>
<dbReference type="GO" id="GO:0016491">
    <property type="term" value="F:oxidoreductase activity"/>
    <property type="evidence" value="ECO:0007669"/>
    <property type="project" value="UniProtKB-KW"/>
</dbReference>
<evidence type="ECO:0000256" key="1">
    <source>
        <dbReference type="ARBA" id="ARBA00006484"/>
    </source>
</evidence>
<organism evidence="3 4">
    <name type="scientific">Tepidimicrobium xylanilyticum</name>
    <dbReference type="NCBI Taxonomy" id="1123352"/>
    <lineage>
        <taxon>Bacteria</taxon>
        <taxon>Bacillati</taxon>
        <taxon>Bacillota</taxon>
        <taxon>Tissierellia</taxon>
        <taxon>Tissierellales</taxon>
        <taxon>Tepidimicrobiaceae</taxon>
        <taxon>Tepidimicrobium</taxon>
    </lineage>
</organism>
<accession>A0A1H3DER9</accession>
<dbReference type="InterPro" id="IPR036291">
    <property type="entry name" value="NAD(P)-bd_dom_sf"/>
</dbReference>
<dbReference type="Gene3D" id="3.40.50.720">
    <property type="entry name" value="NAD(P)-binding Rossmann-like Domain"/>
    <property type="match status" value="1"/>
</dbReference>
<dbReference type="PANTHER" id="PTHR24321:SF8">
    <property type="entry name" value="ESTRADIOL 17-BETA-DEHYDROGENASE 8-RELATED"/>
    <property type="match status" value="1"/>
</dbReference>
<dbReference type="PANTHER" id="PTHR24321">
    <property type="entry name" value="DEHYDROGENASES, SHORT CHAIN"/>
    <property type="match status" value="1"/>
</dbReference>
<reference evidence="3 4" key="1">
    <citation type="submission" date="2016-10" db="EMBL/GenBank/DDBJ databases">
        <authorList>
            <person name="de Groot N.N."/>
        </authorList>
    </citation>
    <scope>NUCLEOTIDE SEQUENCE [LARGE SCALE GENOMIC DNA]</scope>
    <source>
        <strain evidence="3 4">DSM 23310</strain>
    </source>
</reference>
<name>A0A1H3DER9_9FIRM</name>
<protein>
    <submittedName>
        <fullName evidence="3">Enoyl-(Acyl carrier protein) reductase</fullName>
    </submittedName>
</protein>
<evidence type="ECO:0000256" key="2">
    <source>
        <dbReference type="ARBA" id="ARBA00023002"/>
    </source>
</evidence>
<dbReference type="Proteomes" id="UP000198828">
    <property type="component" value="Unassembled WGS sequence"/>
</dbReference>
<keyword evidence="4" id="KW-1185">Reference proteome</keyword>
<proteinExistence type="inferred from homology"/>
<comment type="similarity">
    <text evidence="1">Belongs to the short-chain dehydrogenases/reductases (SDR) family.</text>
</comment>
<dbReference type="EMBL" id="FNNG01000015">
    <property type="protein sequence ID" value="SDX64847.1"/>
    <property type="molecule type" value="Genomic_DNA"/>
</dbReference>
<keyword evidence="2" id="KW-0560">Oxidoreductase</keyword>
<sequence>MGKGTGKEECKGKCRSTRFYLNSYDREDARKVIHMMKDKALLKRLGTPDEVANAYLFLASDEASFITGTVLSVDGGVVL</sequence>
<dbReference type="AlphaFoldDB" id="A0A1H3DER9"/>